<dbReference type="Proteomes" id="UP000663836">
    <property type="component" value="Unassembled WGS sequence"/>
</dbReference>
<dbReference type="EMBL" id="CAJOBD010003152">
    <property type="protein sequence ID" value="CAF3931726.1"/>
    <property type="molecule type" value="Genomic_DNA"/>
</dbReference>
<dbReference type="EMBL" id="CAJOAX010000561">
    <property type="protein sequence ID" value="CAF3614317.1"/>
    <property type="molecule type" value="Genomic_DNA"/>
</dbReference>
<proteinExistence type="predicted"/>
<protein>
    <submittedName>
        <fullName evidence="3">Uncharacterized protein</fullName>
    </submittedName>
</protein>
<name>A0A815HWJ2_9BILA</name>
<dbReference type="EMBL" id="CAJNOO010001294">
    <property type="protein sequence ID" value="CAF1130131.1"/>
    <property type="molecule type" value="Genomic_DNA"/>
</dbReference>
<dbReference type="EMBL" id="CAJNOT010003006">
    <property type="protein sequence ID" value="CAF1358249.1"/>
    <property type="molecule type" value="Genomic_DNA"/>
</dbReference>
<organism evidence="3 6">
    <name type="scientific">Rotaria sordida</name>
    <dbReference type="NCBI Taxonomy" id="392033"/>
    <lineage>
        <taxon>Eukaryota</taxon>
        <taxon>Metazoa</taxon>
        <taxon>Spiralia</taxon>
        <taxon>Gnathifera</taxon>
        <taxon>Rotifera</taxon>
        <taxon>Eurotatoria</taxon>
        <taxon>Bdelloidea</taxon>
        <taxon>Philodinida</taxon>
        <taxon>Philodinidae</taxon>
        <taxon>Rotaria</taxon>
    </lineage>
</organism>
<evidence type="ECO:0000313" key="3">
    <source>
        <dbReference type="EMBL" id="CAF1358249.1"/>
    </source>
</evidence>
<feature type="region of interest" description="Disordered" evidence="1">
    <location>
        <begin position="201"/>
        <end position="228"/>
    </location>
</feature>
<dbReference type="AlphaFoldDB" id="A0A815HWJ2"/>
<sequence length="228" mass="25034">MKPQYVRFVVSSNNNLQLNSPLQSPSNFKPVHEVLQQQNTISSIRVLNGITPSPTATLPTRLIITTNPTTINKSTINTESSIIEPLPAQNTCNTNTTTSTIKSTSSNSKPESELVCVESTQCRTKETNKKIKESQKGERPYNDDSLLTDSMVIHEAQLVDVENNPPLDLNATQVSQPVNDCITTSNVEETADSNFNIVNQSPNSSRNDFTLKSGTPTINNTTKKTNKL</sequence>
<feature type="compositionally biased region" description="Polar residues" evidence="1">
    <location>
        <begin position="201"/>
        <end position="218"/>
    </location>
</feature>
<dbReference type="Proteomes" id="UP000663882">
    <property type="component" value="Unassembled WGS sequence"/>
</dbReference>
<dbReference type="Proteomes" id="UP000663864">
    <property type="component" value="Unassembled WGS sequence"/>
</dbReference>
<evidence type="ECO:0000313" key="5">
    <source>
        <dbReference type="EMBL" id="CAF3931726.1"/>
    </source>
</evidence>
<evidence type="ECO:0000313" key="6">
    <source>
        <dbReference type="Proteomes" id="UP000663864"/>
    </source>
</evidence>
<accession>A0A815HWJ2</accession>
<gene>
    <name evidence="5" type="ORF">JBS370_LOCUS22492</name>
    <name evidence="4" type="ORF">OTI717_LOCUS7467</name>
    <name evidence="2" type="ORF">RFH988_LOCUS20822</name>
    <name evidence="3" type="ORF">ZHD862_LOCUS30934</name>
</gene>
<feature type="compositionally biased region" description="Low complexity" evidence="1">
    <location>
        <begin position="219"/>
        <end position="228"/>
    </location>
</feature>
<reference evidence="3" key="1">
    <citation type="submission" date="2021-02" db="EMBL/GenBank/DDBJ databases">
        <authorList>
            <person name="Nowell W R."/>
        </authorList>
    </citation>
    <scope>NUCLEOTIDE SEQUENCE</scope>
</reference>
<evidence type="ECO:0000313" key="2">
    <source>
        <dbReference type="EMBL" id="CAF1130131.1"/>
    </source>
</evidence>
<evidence type="ECO:0000313" key="4">
    <source>
        <dbReference type="EMBL" id="CAF3614317.1"/>
    </source>
</evidence>
<comment type="caution">
    <text evidence="3">The sequence shown here is derived from an EMBL/GenBank/DDBJ whole genome shotgun (WGS) entry which is preliminary data.</text>
</comment>
<evidence type="ECO:0000256" key="1">
    <source>
        <dbReference type="SAM" id="MobiDB-lite"/>
    </source>
</evidence>
<dbReference type="Proteomes" id="UP000663823">
    <property type="component" value="Unassembled WGS sequence"/>
</dbReference>